<evidence type="ECO:0000313" key="3">
    <source>
        <dbReference type="EMBL" id="MCF2652028.1"/>
    </source>
</evidence>
<evidence type="ECO:0000259" key="2">
    <source>
        <dbReference type="SMART" id="SM00642"/>
    </source>
</evidence>
<proteinExistence type="inferred from homology"/>
<name>A0ABS9CN37_9FIRM</name>
<dbReference type="Gene3D" id="2.60.40.1180">
    <property type="entry name" value="Golgi alpha-mannosidase II"/>
    <property type="match status" value="1"/>
</dbReference>
<dbReference type="PANTHER" id="PTHR10357:SF179">
    <property type="entry name" value="NEUTRAL AND BASIC AMINO ACID TRANSPORT PROTEIN RBAT"/>
    <property type="match status" value="1"/>
</dbReference>
<keyword evidence="4" id="KW-1185">Reference proteome</keyword>
<dbReference type="PANTHER" id="PTHR10357">
    <property type="entry name" value="ALPHA-AMYLASE FAMILY MEMBER"/>
    <property type="match status" value="1"/>
</dbReference>
<dbReference type="SMART" id="SM00642">
    <property type="entry name" value="Aamy"/>
    <property type="match status" value="1"/>
</dbReference>
<evidence type="ECO:0000256" key="1">
    <source>
        <dbReference type="ARBA" id="ARBA00008061"/>
    </source>
</evidence>
<dbReference type="CDD" id="cd11333">
    <property type="entry name" value="AmyAc_SI_OligoGlu_DGase"/>
    <property type="match status" value="1"/>
</dbReference>
<evidence type="ECO:0000313" key="4">
    <source>
        <dbReference type="Proteomes" id="UP001299220"/>
    </source>
</evidence>
<dbReference type="InterPro" id="IPR013780">
    <property type="entry name" value="Glyco_hydro_b"/>
</dbReference>
<feature type="domain" description="Glycosyl hydrolase family 13 catalytic" evidence="2">
    <location>
        <begin position="72"/>
        <end position="473"/>
    </location>
</feature>
<gene>
    <name evidence="3" type="ORF">JQM67_05380</name>
</gene>
<comment type="caution">
    <text evidence="3">The sequence shown here is derived from an EMBL/GenBank/DDBJ whole genome shotgun (WGS) entry which is preliminary data.</text>
</comment>
<dbReference type="Pfam" id="PF00128">
    <property type="entry name" value="Alpha-amylase"/>
    <property type="match status" value="1"/>
</dbReference>
<protein>
    <submittedName>
        <fullName evidence="3">Alpha-glucosidase</fullName>
    </submittedName>
</protein>
<reference evidence="3 4" key="1">
    <citation type="submission" date="2020-12" db="EMBL/GenBank/DDBJ databases">
        <title>Whole genome sequences of gut porcine anaerobes.</title>
        <authorList>
            <person name="Kubasova T."/>
            <person name="Jahodarova E."/>
            <person name="Rychlik I."/>
        </authorList>
    </citation>
    <scope>NUCLEOTIDE SEQUENCE [LARGE SCALE GENOMIC DNA]</scope>
    <source>
        <strain evidence="3 4">An867</strain>
    </source>
</reference>
<dbReference type="InterPro" id="IPR017853">
    <property type="entry name" value="GH"/>
</dbReference>
<dbReference type="EMBL" id="JAFBIT010000001">
    <property type="protein sequence ID" value="MCF2652028.1"/>
    <property type="molecule type" value="Genomic_DNA"/>
</dbReference>
<dbReference type="Gene3D" id="3.90.400.10">
    <property type="entry name" value="Oligo-1,6-glucosidase, Domain 2"/>
    <property type="match status" value="1"/>
</dbReference>
<dbReference type="InterPro" id="IPR006047">
    <property type="entry name" value="GH13_cat_dom"/>
</dbReference>
<dbReference type="Gene3D" id="3.20.20.80">
    <property type="entry name" value="Glycosidases"/>
    <property type="match status" value="1"/>
</dbReference>
<dbReference type="SUPFAM" id="SSF51011">
    <property type="entry name" value="Glycosyl hydrolase domain"/>
    <property type="match status" value="1"/>
</dbReference>
<accession>A0ABS9CN37</accession>
<organism evidence="3 4">
    <name type="scientific">Anaeromassilibacillus senegalensis</name>
    <dbReference type="NCBI Taxonomy" id="1673717"/>
    <lineage>
        <taxon>Bacteria</taxon>
        <taxon>Bacillati</taxon>
        <taxon>Bacillota</taxon>
        <taxon>Clostridia</taxon>
        <taxon>Eubacteriales</taxon>
        <taxon>Acutalibacteraceae</taxon>
        <taxon>Anaeromassilibacillus</taxon>
    </lineage>
</organism>
<dbReference type="InterPro" id="IPR045857">
    <property type="entry name" value="O16G_dom_2"/>
</dbReference>
<dbReference type="RefSeq" id="WP_235323051.1">
    <property type="nucleotide sequence ID" value="NZ_JAFBIT010000001.1"/>
</dbReference>
<dbReference type="Proteomes" id="UP001299220">
    <property type="component" value="Unassembled WGS sequence"/>
</dbReference>
<comment type="similarity">
    <text evidence="1">Belongs to the glycosyl hydrolase 13 family.</text>
</comment>
<sequence>MRSNWKELLKQPFAQENLMMMGKLKPAEEFTPEEVEALEPFWKRVEATALPLHVPVKGPYERKWWKEAVAYQIYPMSFCDSNGDGIGDLNGIYSKLDYLKALGVDIVWLSPIYDSPNDDNGYDIRDYRKIHADYGTMEDFDRLLEGVHARGMKLIMDMVLNHTSDEHPWFQAALKDPTSKYKDYYIWRKGKADGTPPNNWQSFFSEPAWNYYPELDEWALHLFSRKQMDLNWENPELREEVYDMLNWWMDKGVDGFRLDVINLISKFEGLPDGEEGFITGIENYVYGPHLHEYLQELNRRVFSLHDSYTVGEGCGLGAATQVSMTLASRKELNTTFCFSHFDTPGHSKYSTYRYDLNYLKDYIMKTQGTQDADNWLTLVFENHDQPRFLSKITREPGEIEPAAKLVALLEMTLCGTTFIYEGQELGMRFVEFKHASEFRDVEAINMYKKLLSEGKTEEEAFRFVAPGTRDQTRAPMQWTSDANGGFTTGTPWLRLNDNFDTVNAADEEKDPDSILNFYRAAISQRKQNKTLVYGDFVPVCPEQKDFFGYTREDADGKYYVEINLSAHELERPVEMNGTLLLGSYGTAEKALRPFEANLYRLR</sequence>
<dbReference type="SUPFAM" id="SSF51445">
    <property type="entry name" value="(Trans)glycosidases"/>
    <property type="match status" value="1"/>
</dbReference>